<dbReference type="AlphaFoldDB" id="A0A644XRU2"/>
<dbReference type="Gene3D" id="3.40.630.30">
    <property type="match status" value="1"/>
</dbReference>
<name>A0A644XRU2_9ZZZZ</name>
<keyword evidence="2" id="KW-0808">Transferase</keyword>
<accession>A0A644XRU2</accession>
<dbReference type="InterPro" id="IPR016181">
    <property type="entry name" value="Acyl_CoA_acyltransferase"/>
</dbReference>
<dbReference type="InterPro" id="IPR000182">
    <property type="entry name" value="GNAT_dom"/>
</dbReference>
<sequence>MLLENRQIKLRALEPEDLEVLYVWENMPVFWETGNTRQPYSKFALKEYISQTNTNIYESGQLRLMMVDKLSGMTAGTVDLFDFDLHHSRIALGLFVAPEFQGKGFATAALQLIEEYVFGYLKINQLYCHIAVNNKASINMFKKENFSETVLKNWIKTGSGFEDIIVFQQFIDDYLKRQQP</sequence>
<dbReference type="EMBL" id="VSSQ01003051">
    <property type="protein sequence ID" value="MPM18799.1"/>
    <property type="molecule type" value="Genomic_DNA"/>
</dbReference>
<dbReference type="PANTHER" id="PTHR43415">
    <property type="entry name" value="SPERMIDINE N(1)-ACETYLTRANSFERASE"/>
    <property type="match status" value="1"/>
</dbReference>
<protein>
    <submittedName>
        <fullName evidence="2">Spermidine N(1)-acetyltransferase</fullName>
        <ecNumber evidence="2">2.3.1.57</ecNumber>
    </submittedName>
</protein>
<gene>
    <name evidence="2" type="primary">speG_8</name>
    <name evidence="2" type="ORF">SDC9_65215</name>
</gene>
<keyword evidence="2" id="KW-0012">Acyltransferase</keyword>
<dbReference type="GO" id="GO:0004145">
    <property type="term" value="F:diamine N-acetyltransferase activity"/>
    <property type="evidence" value="ECO:0007669"/>
    <property type="project" value="UniProtKB-EC"/>
</dbReference>
<dbReference type="EC" id="2.3.1.57" evidence="2"/>
<evidence type="ECO:0000313" key="2">
    <source>
        <dbReference type="EMBL" id="MPM18799.1"/>
    </source>
</evidence>
<dbReference type="PANTHER" id="PTHR43415:SF3">
    <property type="entry name" value="GNAT-FAMILY ACETYLTRANSFERASE"/>
    <property type="match status" value="1"/>
</dbReference>
<dbReference type="PROSITE" id="PS51186">
    <property type="entry name" value="GNAT"/>
    <property type="match status" value="1"/>
</dbReference>
<dbReference type="SUPFAM" id="SSF55729">
    <property type="entry name" value="Acyl-CoA N-acyltransferases (Nat)"/>
    <property type="match status" value="1"/>
</dbReference>
<dbReference type="Pfam" id="PF13302">
    <property type="entry name" value="Acetyltransf_3"/>
    <property type="match status" value="1"/>
</dbReference>
<comment type="caution">
    <text evidence="2">The sequence shown here is derived from an EMBL/GenBank/DDBJ whole genome shotgun (WGS) entry which is preliminary data.</text>
</comment>
<dbReference type="CDD" id="cd04301">
    <property type="entry name" value="NAT_SF"/>
    <property type="match status" value="1"/>
</dbReference>
<proteinExistence type="predicted"/>
<organism evidence="2">
    <name type="scientific">bioreactor metagenome</name>
    <dbReference type="NCBI Taxonomy" id="1076179"/>
    <lineage>
        <taxon>unclassified sequences</taxon>
        <taxon>metagenomes</taxon>
        <taxon>ecological metagenomes</taxon>
    </lineage>
</organism>
<evidence type="ECO:0000259" key="1">
    <source>
        <dbReference type="PROSITE" id="PS51186"/>
    </source>
</evidence>
<feature type="domain" description="N-acetyltransferase" evidence="1">
    <location>
        <begin position="8"/>
        <end position="180"/>
    </location>
</feature>
<reference evidence="2" key="1">
    <citation type="submission" date="2019-08" db="EMBL/GenBank/DDBJ databases">
        <authorList>
            <person name="Kucharzyk K."/>
            <person name="Murdoch R.W."/>
            <person name="Higgins S."/>
            <person name="Loffler F."/>
        </authorList>
    </citation>
    <scope>NUCLEOTIDE SEQUENCE</scope>
</reference>